<evidence type="ECO:0000256" key="1">
    <source>
        <dbReference type="SAM" id="MobiDB-lite"/>
    </source>
</evidence>
<keyword evidence="3" id="KW-1185">Reference proteome</keyword>
<reference evidence="2 3" key="1">
    <citation type="journal article" date="2007" name="Science">
        <title>Sea anemone genome reveals ancestral eumetazoan gene repertoire and genomic organization.</title>
        <authorList>
            <person name="Putnam N.H."/>
            <person name="Srivastava M."/>
            <person name="Hellsten U."/>
            <person name="Dirks B."/>
            <person name="Chapman J."/>
            <person name="Salamov A."/>
            <person name="Terry A."/>
            <person name="Shapiro H."/>
            <person name="Lindquist E."/>
            <person name="Kapitonov V.V."/>
            <person name="Jurka J."/>
            <person name="Genikhovich G."/>
            <person name="Grigoriev I.V."/>
            <person name="Lucas S.M."/>
            <person name="Steele R.E."/>
            <person name="Finnerty J.R."/>
            <person name="Technau U."/>
            <person name="Martindale M.Q."/>
            <person name="Rokhsar D.S."/>
        </authorList>
    </citation>
    <scope>NUCLEOTIDE SEQUENCE [LARGE SCALE GENOMIC DNA]</scope>
    <source>
        <strain evidence="3">CH2 X CH6</strain>
    </source>
</reference>
<evidence type="ECO:0000313" key="3">
    <source>
        <dbReference type="Proteomes" id="UP000001593"/>
    </source>
</evidence>
<sequence>MRVLAAFGRNFSVIREDSKEDSKEEVTDIVRTSKSEPNLKSNHESKKKGRAEGGVRLRKLFTRNARNFKSFDIADDCKDTESGQEITNNNTVFCKLDRQPPNAQVNIQYKRNLGALNQGISELSNHNAGEMPYEFDSDWRPTIISFTDEDHDSAAGSIGTGLENESNLHEEMKGEYSNENNPRSEKGTMQITALSDPKRFSDSFNMCLMPEIEGKVQDWNCDTNGNTERGCKTLATSRPRGSSNESSPEDKHNAEHENIILEYGGHEEEDESLYEIDKNKIEGEMIMNAAKDTVRRRSILKRDQQSLPRYAVTSGKVRYSVGDIEKAPSASKACVDTGRRRNSTVTWKDLKAASEDRPVWMQGRRHAICEELERDRMYQGLSLRQWRKLILTNYCLLDYDLDF</sequence>
<proteinExistence type="predicted"/>
<feature type="compositionally biased region" description="Basic and acidic residues" evidence="1">
    <location>
        <begin position="17"/>
        <end position="34"/>
    </location>
</feature>
<gene>
    <name evidence="2" type="ORF">NEMVEDRAFT_v1g239768</name>
</gene>
<accession>A7RPG0</accession>
<dbReference type="InParanoid" id="A7RPG0"/>
<protein>
    <submittedName>
        <fullName evidence="2">Uncharacterized protein</fullName>
    </submittedName>
</protein>
<dbReference type="HOGENOM" id="CLU_683906_0_0_1"/>
<feature type="region of interest" description="Disordered" evidence="1">
    <location>
        <begin position="17"/>
        <end position="53"/>
    </location>
</feature>
<name>A7RPG0_NEMVE</name>
<feature type="region of interest" description="Disordered" evidence="1">
    <location>
        <begin position="231"/>
        <end position="255"/>
    </location>
</feature>
<feature type="compositionally biased region" description="Polar residues" evidence="1">
    <location>
        <begin position="234"/>
        <end position="246"/>
    </location>
</feature>
<dbReference type="Proteomes" id="UP000001593">
    <property type="component" value="Unassembled WGS sequence"/>
</dbReference>
<evidence type="ECO:0000313" key="2">
    <source>
        <dbReference type="EMBL" id="EDO46680.1"/>
    </source>
</evidence>
<dbReference type="AlphaFoldDB" id="A7RPG0"/>
<organism evidence="2 3">
    <name type="scientific">Nematostella vectensis</name>
    <name type="common">Starlet sea anemone</name>
    <dbReference type="NCBI Taxonomy" id="45351"/>
    <lineage>
        <taxon>Eukaryota</taxon>
        <taxon>Metazoa</taxon>
        <taxon>Cnidaria</taxon>
        <taxon>Anthozoa</taxon>
        <taxon>Hexacorallia</taxon>
        <taxon>Actiniaria</taxon>
        <taxon>Edwardsiidae</taxon>
        <taxon>Nematostella</taxon>
    </lineage>
</organism>
<dbReference type="EMBL" id="DS469525">
    <property type="protein sequence ID" value="EDO46680.1"/>
    <property type="molecule type" value="Genomic_DNA"/>
</dbReference>